<comment type="subunit">
    <text evidence="10">Heterotetramer of two alpha and two beta subunits.</text>
</comment>
<feature type="binding site" evidence="10">
    <location>
        <position position="199"/>
    </location>
    <ligand>
        <name>Mg(2+)</name>
        <dbReference type="ChEBI" id="CHEBI:18420"/>
    </ligand>
</feature>
<dbReference type="Gene3D" id="3.30.1490.20">
    <property type="entry name" value="ATP-grasp fold, A domain"/>
    <property type="match status" value="1"/>
</dbReference>
<evidence type="ECO:0000256" key="9">
    <source>
        <dbReference type="ARBA" id="ARBA00052891"/>
    </source>
</evidence>
<dbReference type="PROSITE" id="PS50975">
    <property type="entry name" value="ATP_GRASP"/>
    <property type="match status" value="1"/>
</dbReference>
<feature type="binding site" evidence="10">
    <location>
        <begin position="321"/>
        <end position="323"/>
    </location>
    <ligand>
        <name>substrate</name>
        <note>ligand shared with subunit alpha</note>
    </ligand>
</feature>
<dbReference type="PANTHER" id="PTHR11815:SF10">
    <property type="entry name" value="SUCCINATE--COA LIGASE [GDP-FORMING] SUBUNIT BETA, MITOCHONDRIAL"/>
    <property type="match status" value="1"/>
</dbReference>
<evidence type="ECO:0000256" key="2">
    <source>
        <dbReference type="ARBA" id="ARBA00022532"/>
    </source>
</evidence>
<feature type="binding site" evidence="10">
    <location>
        <position position="107"/>
    </location>
    <ligand>
        <name>ATP</name>
        <dbReference type="ChEBI" id="CHEBI:30616"/>
    </ligand>
</feature>
<dbReference type="EC" id="6.2.1.5" evidence="10"/>
<feature type="binding site" evidence="10">
    <location>
        <position position="264"/>
    </location>
    <ligand>
        <name>substrate</name>
        <note>ligand shared with subunit alpha</note>
    </ligand>
</feature>
<dbReference type="GO" id="GO:0004775">
    <property type="term" value="F:succinate-CoA ligase (ADP-forming) activity"/>
    <property type="evidence" value="ECO:0007669"/>
    <property type="project" value="UniProtKB-UniRule"/>
</dbReference>
<dbReference type="FunFam" id="3.40.50.261:FF:000001">
    <property type="entry name" value="Succinate--CoA ligase [ADP-forming] subunit beta"/>
    <property type="match status" value="1"/>
</dbReference>
<feature type="binding site" evidence="10">
    <location>
        <position position="213"/>
    </location>
    <ligand>
        <name>Mg(2+)</name>
        <dbReference type="ChEBI" id="CHEBI:18420"/>
    </ligand>
</feature>
<evidence type="ECO:0000256" key="3">
    <source>
        <dbReference type="ARBA" id="ARBA00022598"/>
    </source>
</evidence>
<dbReference type="Gene3D" id="3.30.470.20">
    <property type="entry name" value="ATP-grasp fold, B domain"/>
    <property type="match status" value="1"/>
</dbReference>
<dbReference type="Pfam" id="PF00549">
    <property type="entry name" value="Ligase_CoA"/>
    <property type="match status" value="1"/>
</dbReference>
<dbReference type="FunFam" id="3.30.1490.20:FF:000002">
    <property type="entry name" value="Succinate--CoA ligase [ADP-forming] subunit beta"/>
    <property type="match status" value="1"/>
</dbReference>
<evidence type="ECO:0000256" key="8">
    <source>
        <dbReference type="ARBA" id="ARBA00050563"/>
    </source>
</evidence>
<name>A0A1V8M1B5_9GAMM</name>
<dbReference type="InterPro" id="IPR017866">
    <property type="entry name" value="Succ-CoA_synthase_bsu_CS"/>
</dbReference>
<dbReference type="EMBL" id="LPUF01000004">
    <property type="protein sequence ID" value="OQK15357.1"/>
    <property type="molecule type" value="Genomic_DNA"/>
</dbReference>
<dbReference type="GO" id="GO:0006099">
    <property type="term" value="P:tricarboxylic acid cycle"/>
    <property type="evidence" value="ECO:0007669"/>
    <property type="project" value="UniProtKB-UniRule"/>
</dbReference>
<dbReference type="NCBIfam" id="TIGR01016">
    <property type="entry name" value="sucCoAbeta"/>
    <property type="match status" value="1"/>
</dbReference>
<dbReference type="SUPFAM" id="SSF52210">
    <property type="entry name" value="Succinyl-CoA synthetase domains"/>
    <property type="match status" value="1"/>
</dbReference>
<dbReference type="InterPro" id="IPR011761">
    <property type="entry name" value="ATP-grasp"/>
</dbReference>
<sequence length="389" mass="41202">MNIHEFQAKQLFKDYLIPVPESVVATTAAAASAAAQALAGDSWAIKAQVHAGGRGKVGGVKIAQTAEDAAQFTAQMLGQRLVTKQTGAAGLPINSVLVEKTYPIKREFYLSLLVDRHEEKLCFIASEAGGMDIEAVAEQSPEKIITLFINPAAGLQSYQCRQIAFALSLQGEQIKALQSVMSGMVNLLVDKDASQIEINPLVEIADGRLFALDAKINFDDNALALHKDIMALRDTEQEDEKENKAKQFDLSYITLDGNIGCMVNGAGLAMATMDLVKLKGGSPANFLDVGGGTTTDKVTEAFKLIVSDKNVQAVLVNIFGGIVHCDVIAQGILGALKQIKTDLPVIVRLEGTHAEEGRALLEGAAPNIIAADNLDHAAEQAVSLAGAGI</sequence>
<reference evidence="12 13" key="1">
    <citation type="submission" date="2015-12" db="EMBL/GenBank/DDBJ databases">
        <authorList>
            <person name="Shamseldin A."/>
            <person name="Moawad H."/>
            <person name="Abd El-Rahim W.M."/>
            <person name="Sadowsky M.J."/>
        </authorList>
    </citation>
    <scope>NUCLEOTIDE SEQUENCE [LARGE SCALE GENOMIC DNA]</scope>
    <source>
        <strain evidence="12 13">WF1</strain>
    </source>
</reference>
<evidence type="ECO:0000256" key="6">
    <source>
        <dbReference type="ARBA" id="ARBA00022840"/>
    </source>
</evidence>
<evidence type="ECO:0000256" key="10">
    <source>
        <dbReference type="HAMAP-Rule" id="MF_00558"/>
    </source>
</evidence>
<dbReference type="PANTHER" id="PTHR11815">
    <property type="entry name" value="SUCCINYL-COA SYNTHETASE BETA CHAIN"/>
    <property type="match status" value="1"/>
</dbReference>
<feature type="binding site" evidence="10">
    <location>
        <position position="99"/>
    </location>
    <ligand>
        <name>ATP</name>
        <dbReference type="ChEBI" id="CHEBI:30616"/>
    </ligand>
</feature>
<organism evidence="12 13">
    <name type="scientific">Methyloprofundus sedimenti</name>
    <dbReference type="NCBI Taxonomy" id="1420851"/>
    <lineage>
        <taxon>Bacteria</taxon>
        <taxon>Pseudomonadati</taxon>
        <taxon>Pseudomonadota</taxon>
        <taxon>Gammaproteobacteria</taxon>
        <taxon>Methylococcales</taxon>
        <taxon>Methylococcaceae</taxon>
        <taxon>Methyloprofundus</taxon>
    </lineage>
</organism>
<dbReference type="STRING" id="1420851.AU255_17965"/>
<feature type="binding site" evidence="10">
    <location>
        <begin position="53"/>
        <end position="55"/>
    </location>
    <ligand>
        <name>ATP</name>
        <dbReference type="ChEBI" id="CHEBI:30616"/>
    </ligand>
</feature>
<dbReference type="Pfam" id="PF08442">
    <property type="entry name" value="ATP-grasp_2"/>
    <property type="match status" value="1"/>
</dbReference>
<dbReference type="GO" id="GO:0005829">
    <property type="term" value="C:cytosol"/>
    <property type="evidence" value="ECO:0007669"/>
    <property type="project" value="TreeGrafter"/>
</dbReference>
<dbReference type="InterPro" id="IPR005809">
    <property type="entry name" value="Succ_CoA_ligase-like_bsu"/>
</dbReference>
<dbReference type="OrthoDB" id="9802602at2"/>
<accession>A0A1V8M1B5</accession>
<dbReference type="UniPathway" id="UPA00223">
    <property type="reaction ID" value="UER00999"/>
</dbReference>
<dbReference type="AlphaFoldDB" id="A0A1V8M1B5"/>
<keyword evidence="13" id="KW-1185">Reference proteome</keyword>
<keyword evidence="6 10" id="KW-0067">ATP-binding</keyword>
<comment type="pathway">
    <text evidence="10">Carbohydrate metabolism; tricarboxylic acid cycle; succinate from succinyl-CoA (ligase route): step 1/1.</text>
</comment>
<dbReference type="InterPro" id="IPR013650">
    <property type="entry name" value="ATP-grasp_succ-CoA_synth-type"/>
</dbReference>
<evidence type="ECO:0000256" key="7">
    <source>
        <dbReference type="ARBA" id="ARBA00022842"/>
    </source>
</evidence>
<protein>
    <recommendedName>
        <fullName evidence="10">Succinate--CoA ligase [ADP-forming] subunit beta</fullName>
        <ecNumber evidence="10">6.2.1.5</ecNumber>
    </recommendedName>
    <alternativeName>
        <fullName evidence="10">Succinyl-CoA synthetase subunit beta</fullName>
        <shortName evidence="10">SCS-beta</shortName>
    </alternativeName>
</protein>
<proteinExistence type="inferred from homology"/>
<keyword evidence="2 10" id="KW-0816">Tricarboxylic acid cycle</keyword>
<evidence type="ECO:0000256" key="4">
    <source>
        <dbReference type="ARBA" id="ARBA00022723"/>
    </source>
</evidence>
<dbReference type="InterPro" id="IPR016102">
    <property type="entry name" value="Succinyl-CoA_synth-like"/>
</dbReference>
<feature type="domain" description="ATP-grasp" evidence="11">
    <location>
        <begin position="9"/>
        <end position="227"/>
    </location>
</feature>
<dbReference type="Proteomes" id="UP000191980">
    <property type="component" value="Unassembled WGS sequence"/>
</dbReference>
<dbReference type="NCBIfam" id="NF001913">
    <property type="entry name" value="PRK00696.1"/>
    <property type="match status" value="1"/>
</dbReference>
<dbReference type="InterPro" id="IPR005811">
    <property type="entry name" value="SUCC_ACL_C"/>
</dbReference>
<feature type="binding site" evidence="10">
    <location>
        <position position="102"/>
    </location>
    <ligand>
        <name>ATP</name>
        <dbReference type="ChEBI" id="CHEBI:30616"/>
    </ligand>
</feature>
<dbReference type="GO" id="GO:0006104">
    <property type="term" value="P:succinyl-CoA metabolic process"/>
    <property type="evidence" value="ECO:0007669"/>
    <property type="project" value="TreeGrafter"/>
</dbReference>
<evidence type="ECO:0000313" key="12">
    <source>
        <dbReference type="EMBL" id="OQK15357.1"/>
    </source>
</evidence>
<comment type="function">
    <text evidence="10">Succinyl-CoA synthetase functions in the citric acid cycle (TCA), coupling the hydrolysis of succinyl-CoA to the synthesis of either ATP or GTP and thus represents the only step of substrate-level phosphorylation in the TCA. The beta subunit provides nucleotide specificity of the enzyme and binds the substrate succinate, while the binding sites for coenzyme A and phosphate are found in the alpha subunit.</text>
</comment>
<evidence type="ECO:0000256" key="1">
    <source>
        <dbReference type="ARBA" id="ARBA00009182"/>
    </source>
</evidence>
<dbReference type="GO" id="GO:0042709">
    <property type="term" value="C:succinate-CoA ligase complex"/>
    <property type="evidence" value="ECO:0007669"/>
    <property type="project" value="TreeGrafter"/>
</dbReference>
<feature type="binding site" evidence="10">
    <location>
        <position position="46"/>
    </location>
    <ligand>
        <name>ATP</name>
        <dbReference type="ChEBI" id="CHEBI:30616"/>
    </ligand>
</feature>
<dbReference type="PIRSF" id="PIRSF001554">
    <property type="entry name" value="SucCS_beta"/>
    <property type="match status" value="1"/>
</dbReference>
<dbReference type="FunFam" id="3.30.470.20:FF:000002">
    <property type="entry name" value="Succinate--CoA ligase [ADP-forming] subunit beta"/>
    <property type="match status" value="1"/>
</dbReference>
<dbReference type="RefSeq" id="WP_080524304.1">
    <property type="nucleotide sequence ID" value="NZ_LPUF01000004.1"/>
</dbReference>
<keyword evidence="5 10" id="KW-0547">Nucleotide-binding</keyword>
<comment type="similarity">
    <text evidence="1 10">Belongs to the succinate/malate CoA ligase beta subunit family.</text>
</comment>
<dbReference type="HAMAP" id="MF_00558">
    <property type="entry name" value="Succ_CoA_beta"/>
    <property type="match status" value="1"/>
</dbReference>
<dbReference type="SUPFAM" id="SSF56059">
    <property type="entry name" value="Glutathione synthetase ATP-binding domain-like"/>
    <property type="match status" value="1"/>
</dbReference>
<evidence type="ECO:0000313" key="13">
    <source>
        <dbReference type="Proteomes" id="UP000191980"/>
    </source>
</evidence>
<gene>
    <name evidence="10 12" type="primary">sucC</name>
    <name evidence="12" type="ORF">AU255_17965</name>
</gene>
<dbReference type="GO" id="GO:0000287">
    <property type="term" value="F:magnesium ion binding"/>
    <property type="evidence" value="ECO:0007669"/>
    <property type="project" value="UniProtKB-UniRule"/>
</dbReference>
<dbReference type="GO" id="GO:0004776">
    <property type="term" value="F:succinate-CoA ligase (GDP-forming) activity"/>
    <property type="evidence" value="ECO:0007669"/>
    <property type="project" value="RHEA"/>
</dbReference>
<dbReference type="PROSITE" id="PS01217">
    <property type="entry name" value="SUCCINYL_COA_LIG_3"/>
    <property type="match status" value="1"/>
</dbReference>
<keyword evidence="7 10" id="KW-0460">Magnesium</keyword>
<dbReference type="GO" id="GO:0005524">
    <property type="term" value="F:ATP binding"/>
    <property type="evidence" value="ECO:0007669"/>
    <property type="project" value="UniProtKB-UniRule"/>
</dbReference>
<evidence type="ECO:0000256" key="5">
    <source>
        <dbReference type="ARBA" id="ARBA00022741"/>
    </source>
</evidence>
<dbReference type="InterPro" id="IPR013815">
    <property type="entry name" value="ATP_grasp_subdomain_1"/>
</dbReference>
<comment type="catalytic activity">
    <reaction evidence="8">
        <text>succinate + ATP + CoA = succinyl-CoA + ADP + phosphate</text>
        <dbReference type="Rhea" id="RHEA:17661"/>
        <dbReference type="ChEBI" id="CHEBI:30031"/>
        <dbReference type="ChEBI" id="CHEBI:30616"/>
        <dbReference type="ChEBI" id="CHEBI:43474"/>
        <dbReference type="ChEBI" id="CHEBI:57287"/>
        <dbReference type="ChEBI" id="CHEBI:57292"/>
        <dbReference type="ChEBI" id="CHEBI:456216"/>
        <dbReference type="EC" id="6.2.1.5"/>
    </reaction>
    <physiologicalReaction direction="right-to-left" evidence="8">
        <dbReference type="Rhea" id="RHEA:17663"/>
    </physiologicalReaction>
</comment>
<comment type="caution">
    <text evidence="12">The sequence shown here is derived from an EMBL/GenBank/DDBJ whole genome shotgun (WGS) entry which is preliminary data.</text>
</comment>
<comment type="cofactor">
    <cofactor evidence="10">
        <name>Mg(2+)</name>
        <dbReference type="ChEBI" id="CHEBI:18420"/>
    </cofactor>
    <text evidence="10">Binds 1 Mg(2+) ion per subunit.</text>
</comment>
<evidence type="ECO:0000259" key="11">
    <source>
        <dbReference type="PROSITE" id="PS50975"/>
    </source>
</evidence>
<comment type="catalytic activity">
    <reaction evidence="9">
        <text>GTP + succinate + CoA = succinyl-CoA + GDP + phosphate</text>
        <dbReference type="Rhea" id="RHEA:22120"/>
        <dbReference type="ChEBI" id="CHEBI:30031"/>
        <dbReference type="ChEBI" id="CHEBI:37565"/>
        <dbReference type="ChEBI" id="CHEBI:43474"/>
        <dbReference type="ChEBI" id="CHEBI:57287"/>
        <dbReference type="ChEBI" id="CHEBI:57292"/>
        <dbReference type="ChEBI" id="CHEBI:58189"/>
    </reaction>
    <physiologicalReaction direction="right-to-left" evidence="9">
        <dbReference type="Rhea" id="RHEA:22122"/>
    </physiologicalReaction>
</comment>
<dbReference type="Gene3D" id="3.40.50.261">
    <property type="entry name" value="Succinyl-CoA synthetase domains"/>
    <property type="match status" value="1"/>
</dbReference>
<keyword evidence="3 10" id="KW-0436">Ligase</keyword>
<keyword evidence="4 10" id="KW-0479">Metal-binding</keyword>